<evidence type="ECO:0000256" key="3">
    <source>
        <dbReference type="ARBA" id="ARBA00022475"/>
    </source>
</evidence>
<dbReference type="InterPro" id="IPR035906">
    <property type="entry name" value="MetI-like_sf"/>
</dbReference>
<gene>
    <name evidence="10" type="ORF">AS189_05895</name>
</gene>
<keyword evidence="2 7" id="KW-0813">Transport</keyword>
<keyword evidence="3" id="KW-1003">Cell membrane</keyword>
<comment type="similarity">
    <text evidence="7">Belongs to the binding-protein-dependent transport system permease family.</text>
</comment>
<dbReference type="OrthoDB" id="3524874at2"/>
<dbReference type="RefSeq" id="WP_062286733.1">
    <property type="nucleotide sequence ID" value="NZ_CP013200.1"/>
</dbReference>
<feature type="transmembrane region" description="Helical" evidence="7">
    <location>
        <begin position="165"/>
        <end position="186"/>
    </location>
</feature>
<evidence type="ECO:0000313" key="11">
    <source>
        <dbReference type="Proteomes" id="UP000059574"/>
    </source>
</evidence>
<organism evidence="10 11">
    <name type="scientific">Arthrobacter alpinus</name>
    <dbReference type="NCBI Taxonomy" id="656366"/>
    <lineage>
        <taxon>Bacteria</taxon>
        <taxon>Bacillati</taxon>
        <taxon>Actinomycetota</taxon>
        <taxon>Actinomycetes</taxon>
        <taxon>Micrococcales</taxon>
        <taxon>Micrococcaceae</taxon>
        <taxon>Arthrobacter</taxon>
    </lineage>
</organism>
<feature type="transmembrane region" description="Helical" evidence="7">
    <location>
        <begin position="265"/>
        <end position="286"/>
    </location>
</feature>
<name>A0A0S2LY15_9MICC</name>
<dbReference type="SUPFAM" id="SSF161098">
    <property type="entry name" value="MetI-like"/>
    <property type="match status" value="1"/>
</dbReference>
<feature type="transmembrane region" description="Helical" evidence="7">
    <location>
        <begin position="96"/>
        <end position="120"/>
    </location>
</feature>
<evidence type="ECO:0000256" key="4">
    <source>
        <dbReference type="ARBA" id="ARBA00022692"/>
    </source>
</evidence>
<feature type="transmembrane region" description="Helical" evidence="7">
    <location>
        <begin position="207"/>
        <end position="232"/>
    </location>
</feature>
<dbReference type="PROSITE" id="PS50928">
    <property type="entry name" value="ABC_TM1"/>
    <property type="match status" value="1"/>
</dbReference>
<protein>
    <submittedName>
        <fullName evidence="10">Sugar ABC transporter permease</fullName>
    </submittedName>
</protein>
<evidence type="ECO:0000313" key="10">
    <source>
        <dbReference type="EMBL" id="ALO66112.1"/>
    </source>
</evidence>
<feature type="region of interest" description="Disordered" evidence="8">
    <location>
        <begin position="1"/>
        <end position="22"/>
    </location>
</feature>
<dbReference type="GO" id="GO:0005886">
    <property type="term" value="C:plasma membrane"/>
    <property type="evidence" value="ECO:0007669"/>
    <property type="project" value="UniProtKB-SubCell"/>
</dbReference>
<dbReference type="PANTHER" id="PTHR43744">
    <property type="entry name" value="ABC TRANSPORTER PERMEASE PROTEIN MG189-RELATED-RELATED"/>
    <property type="match status" value="1"/>
</dbReference>
<feature type="transmembrane region" description="Helical" evidence="7">
    <location>
        <begin position="34"/>
        <end position="55"/>
    </location>
</feature>
<dbReference type="EMBL" id="CP013200">
    <property type="protein sequence ID" value="ALO66112.1"/>
    <property type="molecule type" value="Genomic_DNA"/>
</dbReference>
<evidence type="ECO:0000256" key="7">
    <source>
        <dbReference type="RuleBase" id="RU363032"/>
    </source>
</evidence>
<evidence type="ECO:0000256" key="5">
    <source>
        <dbReference type="ARBA" id="ARBA00022989"/>
    </source>
</evidence>
<evidence type="ECO:0000256" key="1">
    <source>
        <dbReference type="ARBA" id="ARBA00004651"/>
    </source>
</evidence>
<keyword evidence="4 7" id="KW-0812">Transmembrane</keyword>
<dbReference type="PANTHER" id="PTHR43744:SF12">
    <property type="entry name" value="ABC TRANSPORTER PERMEASE PROTEIN MG189-RELATED"/>
    <property type="match status" value="1"/>
</dbReference>
<comment type="subcellular location">
    <subcellularLocation>
        <location evidence="1 7">Cell membrane</location>
        <topology evidence="1 7">Multi-pass membrane protein</topology>
    </subcellularLocation>
</comment>
<sequence length="302" mass="32954">MSTQTKIRASRAPKATRAQNQRTSALTIGTSKGWTGGAITALILLALMWVLPILWGVTTSLKSEKDAAGPPLSAPSEGWTLDAYIQVLTKGEIPRWMFNSFFVAVAVTVLTVAISALAAYGFSRTEFRGRKWLFALTIASIMVPGQILIVPLFQQMNSMRLTDTFAGIILPQIVAPMMVFIMKNFFDTIPKELEEAARIDGAGRMRIFMTIIVPLSRPILMAVSIFVFIGAWNNFLWPFIVTNNPDLLTLPVGLATVKNAYGVQYAQSMASAILAALPLMVVFALFQRQIVKGFATSGMGGQ</sequence>
<dbReference type="GO" id="GO:0055085">
    <property type="term" value="P:transmembrane transport"/>
    <property type="evidence" value="ECO:0007669"/>
    <property type="project" value="InterPro"/>
</dbReference>
<evidence type="ECO:0000256" key="6">
    <source>
        <dbReference type="ARBA" id="ARBA00023136"/>
    </source>
</evidence>
<dbReference type="Proteomes" id="UP000059574">
    <property type="component" value="Chromosome"/>
</dbReference>
<evidence type="ECO:0000256" key="8">
    <source>
        <dbReference type="SAM" id="MobiDB-lite"/>
    </source>
</evidence>
<accession>A0A0S2LY15</accession>
<reference evidence="10 11" key="2">
    <citation type="journal article" date="2016" name="J. Biotechnol.">
        <title>Complete genome sequence of Arthrobacter alpinus ERGS4:06, a yellow pigmented bacterium tolerant to cold and radiations isolated from Sikkim Himalaya.</title>
        <authorList>
            <person name="Kumar R."/>
            <person name="Singh D."/>
            <person name="Swarnkar M.K."/>
            <person name="Singh A.K."/>
            <person name="Kumar S."/>
        </authorList>
    </citation>
    <scope>NUCLEOTIDE SEQUENCE [LARGE SCALE GENOMIC DNA]</scope>
    <source>
        <strain evidence="10 11">ERGS4:06</strain>
    </source>
</reference>
<keyword evidence="6 7" id="KW-0472">Membrane</keyword>
<evidence type="ECO:0000259" key="9">
    <source>
        <dbReference type="PROSITE" id="PS50928"/>
    </source>
</evidence>
<dbReference type="CDD" id="cd06261">
    <property type="entry name" value="TM_PBP2"/>
    <property type="match status" value="1"/>
</dbReference>
<evidence type="ECO:0000256" key="2">
    <source>
        <dbReference type="ARBA" id="ARBA00022448"/>
    </source>
</evidence>
<dbReference type="AlphaFoldDB" id="A0A0S2LY15"/>
<keyword evidence="5 7" id="KW-1133">Transmembrane helix</keyword>
<dbReference type="Gene3D" id="1.10.3720.10">
    <property type="entry name" value="MetI-like"/>
    <property type="match status" value="1"/>
</dbReference>
<feature type="transmembrane region" description="Helical" evidence="7">
    <location>
        <begin position="132"/>
        <end position="153"/>
    </location>
</feature>
<reference evidence="11" key="1">
    <citation type="submission" date="2015-11" db="EMBL/GenBank/DDBJ databases">
        <authorList>
            <person name="Kumar R."/>
            <person name="Singh D."/>
            <person name="Swarnkar M.K."/>
            <person name="Singh A.K."/>
            <person name="Kumar S."/>
        </authorList>
    </citation>
    <scope>NUCLEOTIDE SEQUENCE [LARGE SCALE GENOMIC DNA]</scope>
    <source>
        <strain evidence="11">ERGS4:06</strain>
    </source>
</reference>
<proteinExistence type="inferred from homology"/>
<feature type="domain" description="ABC transmembrane type-1" evidence="9">
    <location>
        <begin position="97"/>
        <end position="286"/>
    </location>
</feature>
<dbReference type="Pfam" id="PF00528">
    <property type="entry name" value="BPD_transp_1"/>
    <property type="match status" value="1"/>
</dbReference>
<dbReference type="InterPro" id="IPR000515">
    <property type="entry name" value="MetI-like"/>
</dbReference>